<sequence>MTTHPIARARAARLEALRGEYMTEVINGARRRGRQVRVAPYVLAEPGPARAADLDTIARYARQQDWQVTRSTFADIGQPPPLAQRSGFGAACRYAAQGFAHGILAIARPAITTDDDAYLEILEFLHARGVFLAYLPAAGQSLPDGRSS</sequence>
<name>A0A7X1HXF6_9ACTN</name>
<evidence type="ECO:0000313" key="2">
    <source>
        <dbReference type="Proteomes" id="UP000517694"/>
    </source>
</evidence>
<dbReference type="RefSeq" id="WP_159672198.1">
    <property type="nucleotide sequence ID" value="NZ_JACMHY010000002.1"/>
</dbReference>
<dbReference type="OrthoDB" id="4235256at2"/>
<gene>
    <name evidence="1" type="ORF">H1R13_05415</name>
</gene>
<accession>A0A7X1HXF6</accession>
<dbReference type="AlphaFoldDB" id="A0A7X1HXF6"/>
<dbReference type="EMBL" id="JACMHY010000002">
    <property type="protein sequence ID" value="MBC2864455.1"/>
    <property type="molecule type" value="Genomic_DNA"/>
</dbReference>
<dbReference type="Proteomes" id="UP000517694">
    <property type="component" value="Unassembled WGS sequence"/>
</dbReference>
<keyword evidence="2" id="KW-1185">Reference proteome</keyword>
<organism evidence="1 2">
    <name type="scientific">Streptomyces mexicanus</name>
    <dbReference type="NCBI Taxonomy" id="178566"/>
    <lineage>
        <taxon>Bacteria</taxon>
        <taxon>Bacillati</taxon>
        <taxon>Actinomycetota</taxon>
        <taxon>Actinomycetes</taxon>
        <taxon>Kitasatosporales</taxon>
        <taxon>Streptomycetaceae</taxon>
        <taxon>Streptomyces</taxon>
    </lineage>
</organism>
<evidence type="ECO:0000313" key="1">
    <source>
        <dbReference type="EMBL" id="MBC2864455.1"/>
    </source>
</evidence>
<proteinExistence type="predicted"/>
<reference evidence="1 2" key="1">
    <citation type="submission" date="2020-08" db="EMBL/GenBank/DDBJ databases">
        <title>Whole-Genome Sequence of French Clinical Streptomyces mexicanus Strain Q0842.</title>
        <authorList>
            <person name="Boxberger M."/>
            <person name="La Scola B."/>
        </authorList>
    </citation>
    <scope>NUCLEOTIDE SEQUENCE [LARGE SCALE GENOMIC DNA]</scope>
    <source>
        <strain evidence="1 2">Marseille-Q0842</strain>
    </source>
</reference>
<evidence type="ECO:0008006" key="3">
    <source>
        <dbReference type="Google" id="ProtNLM"/>
    </source>
</evidence>
<comment type="caution">
    <text evidence="1">The sequence shown here is derived from an EMBL/GenBank/DDBJ whole genome shotgun (WGS) entry which is preliminary data.</text>
</comment>
<protein>
    <recommendedName>
        <fullName evidence="3">Resolvase/invertase-type recombinase catalytic domain-containing protein</fullName>
    </recommendedName>
</protein>